<protein>
    <submittedName>
        <fullName evidence="2">Uncharacterized protein</fullName>
    </submittedName>
</protein>
<comment type="caution">
    <text evidence="2">The sequence shown here is derived from an EMBL/GenBank/DDBJ whole genome shotgun (WGS) entry which is preliminary data.</text>
</comment>
<proteinExistence type="predicted"/>
<dbReference type="InterPro" id="IPR011048">
    <property type="entry name" value="Haem_d1_sf"/>
</dbReference>
<dbReference type="EMBL" id="LUUK01000160">
    <property type="protein sequence ID" value="OAI19230.1"/>
    <property type="molecule type" value="Genomic_DNA"/>
</dbReference>
<name>A0A177NQB3_9GAMM</name>
<dbReference type="SUPFAM" id="SSF51004">
    <property type="entry name" value="C-terminal (heme d1) domain of cytochrome cd1-nitrite reductase"/>
    <property type="match status" value="1"/>
</dbReference>
<evidence type="ECO:0000313" key="2">
    <source>
        <dbReference type="EMBL" id="OAI19230.1"/>
    </source>
</evidence>
<dbReference type="AlphaFoldDB" id="A0A177NQB3"/>
<evidence type="ECO:0000313" key="3">
    <source>
        <dbReference type="Proteomes" id="UP000077628"/>
    </source>
</evidence>
<dbReference type="InterPro" id="IPR015943">
    <property type="entry name" value="WD40/YVTN_repeat-like_dom_sf"/>
</dbReference>
<keyword evidence="3" id="KW-1185">Reference proteome</keyword>
<evidence type="ECO:0000256" key="1">
    <source>
        <dbReference type="SAM" id="SignalP"/>
    </source>
</evidence>
<organism evidence="2 3">
    <name type="scientific">Methylomonas koyamae</name>
    <dbReference type="NCBI Taxonomy" id="702114"/>
    <lineage>
        <taxon>Bacteria</taxon>
        <taxon>Pseudomonadati</taxon>
        <taxon>Pseudomonadota</taxon>
        <taxon>Gammaproteobacteria</taxon>
        <taxon>Methylococcales</taxon>
        <taxon>Methylococcaceae</taxon>
        <taxon>Methylomonas</taxon>
    </lineage>
</organism>
<dbReference type="OrthoDB" id="28717at2"/>
<reference evidence="3" key="1">
    <citation type="submission" date="2016-03" db="EMBL/GenBank/DDBJ databases">
        <authorList>
            <person name="Heylen K."/>
            <person name="De Vos P."/>
            <person name="Vekeman B."/>
        </authorList>
    </citation>
    <scope>NUCLEOTIDE SEQUENCE [LARGE SCALE GENOMIC DNA]</scope>
    <source>
        <strain evidence="3">R-45383</strain>
    </source>
</reference>
<dbReference type="Proteomes" id="UP000077628">
    <property type="component" value="Unassembled WGS sequence"/>
</dbReference>
<feature type="chain" id="PRO_5008069413" evidence="1">
    <location>
        <begin position="23"/>
        <end position="332"/>
    </location>
</feature>
<keyword evidence="1" id="KW-0732">Signal</keyword>
<gene>
    <name evidence="2" type="ORF">A1355_04610</name>
</gene>
<sequence length="332" mass="35785">MNKSYAFVAGLVLLFSGLTAHAEAGFITDANRYDIAYDTVRQVLFISGGTTVRRYDMVAKKFLTPITLGGQTAGMDISADGKLLAVANLSRGAKQNFIDVINLRTLAVKRVGFDLSFGEGGTFTVAFDELSNILVSSNYEGSGWVPLRKINYFTKAVSELGSVRQNSMLAASADRHTIAVAESNISNGAWGVYKAGDEQYQSNNATNWFNFEIGISYTGSQIAVPTYGGTFILDSKQVFPAVGEYAGVTPIGAAYAPVGNKVYFPMANSDYISVYNSETMTEVAQIKVPGNFDWNGNFAFGEGRVKVASDNSFLFSTLDSGVYFAPLRTPAQ</sequence>
<dbReference type="Gene3D" id="2.130.10.10">
    <property type="entry name" value="YVTN repeat-like/Quinoprotein amine dehydrogenase"/>
    <property type="match status" value="1"/>
</dbReference>
<accession>A0A177NQB3</accession>
<dbReference type="RefSeq" id="WP_064028116.1">
    <property type="nucleotide sequence ID" value="NZ_LUUK01000160.1"/>
</dbReference>
<feature type="signal peptide" evidence="1">
    <location>
        <begin position="1"/>
        <end position="22"/>
    </location>
</feature>